<keyword evidence="4" id="KW-0347">Helicase</keyword>
<dbReference type="Pfam" id="PF00270">
    <property type="entry name" value="DEAD"/>
    <property type="match status" value="1"/>
</dbReference>
<dbReference type="Pfam" id="PF00271">
    <property type="entry name" value="Helicase_C"/>
    <property type="match status" value="1"/>
</dbReference>
<accession>A0ABS3TNF7</accession>
<dbReference type="SMART" id="SM00487">
    <property type="entry name" value="DEXDc"/>
    <property type="match status" value="1"/>
</dbReference>
<protein>
    <submittedName>
        <fullName evidence="4">DEAD/DEAH box helicase</fullName>
    </submittedName>
</protein>
<comment type="caution">
    <text evidence="4">The sequence shown here is derived from an EMBL/GenBank/DDBJ whole genome shotgun (WGS) entry which is preliminary data.</text>
</comment>
<dbReference type="RefSeq" id="WP_208313037.1">
    <property type="nucleotide sequence ID" value="NZ_JAELYA010000002.1"/>
</dbReference>
<keyword evidence="4" id="KW-0378">Hydrolase</keyword>
<dbReference type="PANTHER" id="PTHR47957:SF3">
    <property type="entry name" value="ATP-DEPENDENT HELICASE HRQ1"/>
    <property type="match status" value="1"/>
</dbReference>
<dbReference type="PANTHER" id="PTHR47957">
    <property type="entry name" value="ATP-DEPENDENT HELICASE HRQ1"/>
    <property type="match status" value="1"/>
</dbReference>
<name>A0ABS3TNF7_9PSED</name>
<dbReference type="Gene3D" id="3.40.50.300">
    <property type="entry name" value="P-loop containing nucleotide triphosphate hydrolases"/>
    <property type="match status" value="2"/>
</dbReference>
<keyword evidence="2" id="KW-0067">ATP-binding</keyword>
<dbReference type="InterPro" id="IPR027417">
    <property type="entry name" value="P-loop_NTPase"/>
</dbReference>
<sequence length="1959" mass="218203">MLDPIGGFRRIQDFVINYVETNFRISNKVAAEARRKLLEKVDVLATEPFIEPVLRYKSHSKTLEQLAQDDEGPLAPMTWEGKRAFVELALSGLFDGRHCEDEIRRVSPYAPYDHQVEMLRRGLLPGMPGIVTSRTGSGKTESFMLPVLAAIANEAVTWDAPGGDYLQKNWWSEDRAQWSPQRQRESRPSAVRTLVIYPMNALVEDQMQRLRKSLDSDDAREVMQERFKGNRIFFGQYTSSTPVTGFERHPRIADNKDERQRRARRVTRLREAMRRFKRDQDAALRFDREAEATALREGKETSDKTRYIFPAVDGAEMLSRWDMQVNPPDILVTNASMLGTMLSREVEEPVFTQTREWLLNNEDAYFYLVFDELHLIRGSAGTETAFLVKTLIQRLGLDQPAHRHKLRLLASSASLPIDGEEGPQSLAYLRDLFAPYGTSCNANDPGVTNLDFWRDCIVVGTPHLPTFAKGPIDAQPFVDLLEAALGGKKDFVAKIGSAEAMSLAVEQAAYALSVSATEAGERVKALAEAAGAVLTQACYDGSDVRATAAKDMAARIFKAGSVDLDKALRGLLLARALPESNSWPVSVSQTTPAFRVHTFIRNIEGLFASVTPDGSTPVFSDFTVERGVTHAKPEKEGGRGRRLFELLYCEACGDLLIGGQRGQKIADSCVTELLPAAADLDNLPEKVGSEYYDKMTLDEFAVFWPRRTQWSGSERDYDAWEAASLNPETGLVSIEQAVPVGHVGGYLYRQLEAAVKGRNGKVMGPLMAQPFCCPKCGTDYSNRPISSRSRSPIRAFRTGVTKTSQLVATELFELLHAIGAQPKGIVFSDSRQDAANQALEIETLHLRDLRREMLVTAARTLVDQADADWIDPAQLQQLLADAAGNQEEINSIITKYSEQLASGTKKGSGKIPLGKLLQCSAGTDIGALTAEFVSLGVHPFDRIGKKTFEGKQWHELFSQSESGGRLVYSPKLNGVQQAGLNQEILSGQYELIDDVIFANTFFALEETGLAYPSIMDGDESKADHLDAWLRVFAGAYRVLDNKFVDGERLNEWVLGSDVKNKRVQRFAQAVFGSGAATDGLSNVLNEFSALEHQSCIIHIGKLYLKVARENDSYWRCGNCERVHLHRGPGRCTRCGEALDEQPTGQAGELWRNNFLGSRIVRGQEEGVGRFRLRVEELTGQTDDFSDRLRKFKGIFVDGENEIQKSAREIDMLSVTTTMEVGIDIGALQSVYQANMPPQRFNYQQRVGRAGRRGQAFSLVITFCRGRSHDAYYFAHPHAITGDPPPPPFLAIGHDPIPLRLVRKNWLRTAFKYLRDQCANSGDEYPGDLLMPPDVHGEYVSTHDYYHDAQANWPERLRGALQKTIAERDNFIATSSFDPHQCVRLAEKAEVDGLLNEIEDLRQYAPDSNMGLARFLAEWGLLPMYGMPTRVRNLYLGLRTVKVGEEEEYEWSTMDRDLDLAVYEYAPGSVLVKDKQKHRVVGFTGSLSTPQSFKKDDLSIKALSRWYETETNVALCPACGSATRRDALPQVPLPCSDCQAEILPSDFKPYVTPAGFRTDFTPKNDEEDAGRMSVRSMATLVREGERLSHGNVTVLHGADITIMQMNDGVANIEGDGEGFLIEEAQDLKVPIPSGSKKSPQIDGMPQAFEAGWLRSARNGSWGQARWGKLGDPLPRVGLISCKQTDSVHLELGQFDPRLNLANVARRGEFAHLPTRAAAISATQILVQRAALELDVSADEFEALEPRVRSGKPMLQIADALINGSGLCRRLGETVPGGSRPKILNILSSILESHDQWPLMDFLRLSAEGEHAAQCHTSCYRCIQRFGNRRYHGLLDWRLGLAYLRAMSMPDYACGLKSQDAHYPEIHGWRARAEWLTDNVAQMRPGTLTPDCMPHSGLPCLVERIAGRVTRYVVVHPLWSLESSALAELLGSDWSPDLRFVDTFNLERRPLKAMTSPFSAR</sequence>
<dbReference type="InterPro" id="IPR014001">
    <property type="entry name" value="Helicase_ATP-bd"/>
</dbReference>
<reference evidence="4 5" key="1">
    <citation type="submission" date="2020-12" db="EMBL/GenBank/DDBJ databases">
        <title>Pseudomonas schmalbachii sp. nov. isolated from millipede gut.</title>
        <authorList>
            <person name="Shelomi M."/>
        </authorList>
    </citation>
    <scope>NUCLEOTIDE SEQUENCE [LARGE SCALE GENOMIC DNA]</scope>
    <source>
        <strain evidence="4 5">Milli4</strain>
    </source>
</reference>
<keyword evidence="5" id="KW-1185">Reference proteome</keyword>
<dbReference type="SMART" id="SM00490">
    <property type="entry name" value="HELICc"/>
    <property type="match status" value="1"/>
</dbReference>
<evidence type="ECO:0000256" key="2">
    <source>
        <dbReference type="ARBA" id="ARBA00022840"/>
    </source>
</evidence>
<dbReference type="Proteomes" id="UP000669060">
    <property type="component" value="Unassembled WGS sequence"/>
</dbReference>
<dbReference type="SUPFAM" id="SSF52540">
    <property type="entry name" value="P-loop containing nucleoside triphosphate hydrolases"/>
    <property type="match status" value="2"/>
</dbReference>
<dbReference type="EMBL" id="JAELYA010000002">
    <property type="protein sequence ID" value="MBO3275200.1"/>
    <property type="molecule type" value="Genomic_DNA"/>
</dbReference>
<keyword evidence="1" id="KW-0547">Nucleotide-binding</keyword>
<feature type="domain" description="Helicase ATP-binding" evidence="3">
    <location>
        <begin position="120"/>
        <end position="433"/>
    </location>
</feature>
<evidence type="ECO:0000256" key="1">
    <source>
        <dbReference type="ARBA" id="ARBA00022741"/>
    </source>
</evidence>
<organism evidence="4 5">
    <name type="scientific">Pseudomonas schmalbachii</name>
    <dbReference type="NCBI Taxonomy" id="2816993"/>
    <lineage>
        <taxon>Bacteria</taxon>
        <taxon>Pseudomonadati</taxon>
        <taxon>Pseudomonadota</taxon>
        <taxon>Gammaproteobacteria</taxon>
        <taxon>Pseudomonadales</taxon>
        <taxon>Pseudomonadaceae</taxon>
        <taxon>Pseudomonas</taxon>
    </lineage>
</organism>
<proteinExistence type="predicted"/>
<dbReference type="InterPro" id="IPR001650">
    <property type="entry name" value="Helicase_C-like"/>
</dbReference>
<evidence type="ECO:0000313" key="4">
    <source>
        <dbReference type="EMBL" id="MBO3275200.1"/>
    </source>
</evidence>
<evidence type="ECO:0000313" key="5">
    <source>
        <dbReference type="Proteomes" id="UP000669060"/>
    </source>
</evidence>
<dbReference type="GO" id="GO:0004386">
    <property type="term" value="F:helicase activity"/>
    <property type="evidence" value="ECO:0007669"/>
    <property type="project" value="UniProtKB-KW"/>
</dbReference>
<evidence type="ECO:0000259" key="3">
    <source>
        <dbReference type="PROSITE" id="PS51192"/>
    </source>
</evidence>
<dbReference type="PROSITE" id="PS51192">
    <property type="entry name" value="HELICASE_ATP_BIND_1"/>
    <property type="match status" value="1"/>
</dbReference>
<gene>
    <name evidence="4" type="ORF">JFY56_08190</name>
</gene>
<dbReference type="InterPro" id="IPR011545">
    <property type="entry name" value="DEAD/DEAH_box_helicase_dom"/>
</dbReference>